<feature type="domain" description="RNA polymerase sigma factor 70 region 4 type 2" evidence="9">
    <location>
        <begin position="131"/>
        <end position="181"/>
    </location>
</feature>
<feature type="region of interest" description="Disordered" evidence="7">
    <location>
        <begin position="1"/>
        <end position="24"/>
    </location>
</feature>
<dbReference type="InterPro" id="IPR013324">
    <property type="entry name" value="RNA_pol_sigma_r3/r4-like"/>
</dbReference>
<dbReference type="Gene3D" id="1.10.10.10">
    <property type="entry name" value="Winged helix-like DNA-binding domain superfamily/Winged helix DNA-binding domain"/>
    <property type="match status" value="1"/>
</dbReference>
<dbReference type="AlphaFoldDB" id="A0A328AMK5"/>
<dbReference type="SUPFAM" id="SSF88659">
    <property type="entry name" value="Sigma3 and sigma4 domains of RNA polymerase sigma factors"/>
    <property type="match status" value="1"/>
</dbReference>
<dbReference type="InterPro" id="IPR000838">
    <property type="entry name" value="RNA_pol_sigma70_ECF_CS"/>
</dbReference>
<dbReference type="InterPro" id="IPR013249">
    <property type="entry name" value="RNA_pol_sigma70_r4_t2"/>
</dbReference>
<dbReference type="CDD" id="cd06171">
    <property type="entry name" value="Sigma70_r4"/>
    <property type="match status" value="1"/>
</dbReference>
<dbReference type="PANTHER" id="PTHR43133">
    <property type="entry name" value="RNA POLYMERASE ECF-TYPE SIGMA FACTO"/>
    <property type="match status" value="1"/>
</dbReference>
<name>A0A328AMK5_9CAUL</name>
<protein>
    <recommendedName>
        <fullName evidence="6">RNA polymerase sigma factor</fullName>
    </recommendedName>
</protein>
<feature type="compositionally biased region" description="Basic and acidic residues" evidence="7">
    <location>
        <begin position="189"/>
        <end position="204"/>
    </location>
</feature>
<keyword evidence="5 6" id="KW-0804">Transcription</keyword>
<sequence>MGLTGETGKQAGQQNCAGAQSEQGPPLEKTLSVTLLENLHVFTPKLRAYAALLLGSIDEADDLVQDTLLRAWRYRHTFQPNTNLKAWLFRILRNEFLTRAGRPRPVQDYDGELAATLVAPGDPELRLQCDQTLRALQTLTPKSRDALVLVAAGNSYEELAEIWGCAVGTVKSRIARARQSLLDALDDHDDPRPARMERHLERHA</sequence>
<organism evidence="10 11">
    <name type="scientific">Phenylobacterium soli</name>
    <dbReference type="NCBI Taxonomy" id="2170551"/>
    <lineage>
        <taxon>Bacteria</taxon>
        <taxon>Pseudomonadati</taxon>
        <taxon>Pseudomonadota</taxon>
        <taxon>Alphaproteobacteria</taxon>
        <taxon>Caulobacterales</taxon>
        <taxon>Caulobacteraceae</taxon>
        <taxon>Phenylobacterium</taxon>
    </lineage>
</organism>
<dbReference type="NCBIfam" id="TIGR02937">
    <property type="entry name" value="sigma70-ECF"/>
    <property type="match status" value="1"/>
</dbReference>
<comment type="caution">
    <text evidence="10">The sequence shown here is derived from an EMBL/GenBank/DDBJ whole genome shotgun (WGS) entry which is preliminary data.</text>
</comment>
<dbReference type="GO" id="GO:0003677">
    <property type="term" value="F:DNA binding"/>
    <property type="evidence" value="ECO:0007669"/>
    <property type="project" value="UniProtKB-KW"/>
</dbReference>
<keyword evidence="3 6" id="KW-0731">Sigma factor</keyword>
<dbReference type="RefSeq" id="WP_111529868.1">
    <property type="nucleotide sequence ID" value="NZ_JBHRSG010000003.1"/>
</dbReference>
<dbReference type="GO" id="GO:0016987">
    <property type="term" value="F:sigma factor activity"/>
    <property type="evidence" value="ECO:0007669"/>
    <property type="project" value="UniProtKB-KW"/>
</dbReference>
<dbReference type="InterPro" id="IPR039425">
    <property type="entry name" value="RNA_pol_sigma-70-like"/>
</dbReference>
<evidence type="ECO:0000313" key="11">
    <source>
        <dbReference type="Proteomes" id="UP000249254"/>
    </source>
</evidence>
<evidence type="ECO:0000256" key="6">
    <source>
        <dbReference type="RuleBase" id="RU000716"/>
    </source>
</evidence>
<dbReference type="InterPro" id="IPR014284">
    <property type="entry name" value="RNA_pol_sigma-70_dom"/>
</dbReference>
<feature type="domain" description="RNA polymerase sigma-70 region 2" evidence="8">
    <location>
        <begin position="44"/>
        <end position="99"/>
    </location>
</feature>
<dbReference type="PANTHER" id="PTHR43133:SF25">
    <property type="entry name" value="RNA POLYMERASE SIGMA FACTOR RFAY-RELATED"/>
    <property type="match status" value="1"/>
</dbReference>
<dbReference type="InterPro" id="IPR007627">
    <property type="entry name" value="RNA_pol_sigma70_r2"/>
</dbReference>
<evidence type="ECO:0000259" key="9">
    <source>
        <dbReference type="Pfam" id="PF08281"/>
    </source>
</evidence>
<dbReference type="SUPFAM" id="SSF88946">
    <property type="entry name" value="Sigma2 domain of RNA polymerase sigma factors"/>
    <property type="match status" value="1"/>
</dbReference>
<evidence type="ECO:0000313" key="10">
    <source>
        <dbReference type="EMBL" id="RAK56120.1"/>
    </source>
</evidence>
<dbReference type="Proteomes" id="UP000249254">
    <property type="component" value="Unassembled WGS sequence"/>
</dbReference>
<dbReference type="InterPro" id="IPR013325">
    <property type="entry name" value="RNA_pol_sigma_r2"/>
</dbReference>
<dbReference type="GO" id="GO:0006352">
    <property type="term" value="P:DNA-templated transcription initiation"/>
    <property type="evidence" value="ECO:0007669"/>
    <property type="project" value="InterPro"/>
</dbReference>
<proteinExistence type="inferred from homology"/>
<dbReference type="Gene3D" id="1.10.1740.10">
    <property type="match status" value="1"/>
</dbReference>
<evidence type="ECO:0000259" key="8">
    <source>
        <dbReference type="Pfam" id="PF04542"/>
    </source>
</evidence>
<dbReference type="OrthoDB" id="9803470at2"/>
<evidence type="ECO:0000256" key="4">
    <source>
        <dbReference type="ARBA" id="ARBA00023125"/>
    </source>
</evidence>
<feature type="region of interest" description="Disordered" evidence="7">
    <location>
        <begin position="185"/>
        <end position="204"/>
    </location>
</feature>
<keyword evidence="11" id="KW-1185">Reference proteome</keyword>
<keyword evidence="2 6" id="KW-0805">Transcription regulation</keyword>
<dbReference type="PROSITE" id="PS01063">
    <property type="entry name" value="SIGMA70_ECF"/>
    <property type="match status" value="1"/>
</dbReference>
<dbReference type="EMBL" id="QFYQ01000001">
    <property type="protein sequence ID" value="RAK56120.1"/>
    <property type="molecule type" value="Genomic_DNA"/>
</dbReference>
<reference evidence="11" key="1">
    <citation type="submission" date="2018-05" db="EMBL/GenBank/DDBJ databases">
        <authorList>
            <person name="Li X."/>
        </authorList>
    </citation>
    <scope>NUCLEOTIDE SEQUENCE [LARGE SCALE GENOMIC DNA]</scope>
    <source>
        <strain evidence="11">LX32</strain>
    </source>
</reference>
<comment type="similarity">
    <text evidence="1 6">Belongs to the sigma-70 factor family. ECF subfamily.</text>
</comment>
<evidence type="ECO:0000256" key="5">
    <source>
        <dbReference type="ARBA" id="ARBA00023163"/>
    </source>
</evidence>
<dbReference type="InterPro" id="IPR036388">
    <property type="entry name" value="WH-like_DNA-bd_sf"/>
</dbReference>
<evidence type="ECO:0000256" key="3">
    <source>
        <dbReference type="ARBA" id="ARBA00023082"/>
    </source>
</evidence>
<evidence type="ECO:0000256" key="2">
    <source>
        <dbReference type="ARBA" id="ARBA00023015"/>
    </source>
</evidence>
<gene>
    <name evidence="10" type="ORF">DJ017_17175</name>
</gene>
<dbReference type="Pfam" id="PF08281">
    <property type="entry name" value="Sigma70_r4_2"/>
    <property type="match status" value="1"/>
</dbReference>
<keyword evidence="4 6" id="KW-0238">DNA-binding</keyword>
<dbReference type="Pfam" id="PF04542">
    <property type="entry name" value="Sigma70_r2"/>
    <property type="match status" value="1"/>
</dbReference>
<accession>A0A328AMK5</accession>
<evidence type="ECO:0000256" key="7">
    <source>
        <dbReference type="SAM" id="MobiDB-lite"/>
    </source>
</evidence>
<evidence type="ECO:0000256" key="1">
    <source>
        <dbReference type="ARBA" id="ARBA00010641"/>
    </source>
</evidence>
<feature type="compositionally biased region" description="Polar residues" evidence="7">
    <location>
        <begin position="10"/>
        <end position="23"/>
    </location>
</feature>